<feature type="domain" description="CheR-type methyltransferase" evidence="1">
    <location>
        <begin position="1"/>
        <end position="252"/>
    </location>
</feature>
<gene>
    <name evidence="2" type="ORF">FIV34_10640</name>
</gene>
<dbReference type="SUPFAM" id="SSF53335">
    <property type="entry name" value="S-adenosyl-L-methionine-dependent methyltransferases"/>
    <property type="match status" value="1"/>
</dbReference>
<dbReference type="SMART" id="SM00138">
    <property type="entry name" value="MeTrc"/>
    <property type="match status" value="1"/>
</dbReference>
<keyword evidence="3" id="KW-1185">Reference proteome</keyword>
<dbReference type="Pfam" id="PF01739">
    <property type="entry name" value="CheR"/>
    <property type="match status" value="1"/>
</dbReference>
<dbReference type="PANTHER" id="PTHR24422:SF8">
    <property type="entry name" value="CHEMOTAXIS PROTEIN"/>
    <property type="match status" value="1"/>
</dbReference>
<dbReference type="PRINTS" id="PR00996">
    <property type="entry name" value="CHERMTFRASE"/>
</dbReference>
<dbReference type="KEGG" id="lpy:FIV34_10640"/>
<dbReference type="OrthoDB" id="9816309at2"/>
<keyword evidence="2" id="KW-0489">Methyltransferase</keyword>
<evidence type="ECO:0000313" key="3">
    <source>
        <dbReference type="Proteomes" id="UP000316093"/>
    </source>
</evidence>
<accession>A0A4Y5Z2M6</accession>
<dbReference type="PANTHER" id="PTHR24422">
    <property type="entry name" value="CHEMOTAXIS PROTEIN METHYLTRANSFERASE"/>
    <property type="match status" value="1"/>
</dbReference>
<dbReference type="EMBL" id="CP041046">
    <property type="protein sequence ID" value="QDE39630.1"/>
    <property type="molecule type" value="Genomic_DNA"/>
</dbReference>
<evidence type="ECO:0000259" key="1">
    <source>
        <dbReference type="PROSITE" id="PS50123"/>
    </source>
</evidence>
<dbReference type="GO" id="GO:0032259">
    <property type="term" value="P:methylation"/>
    <property type="evidence" value="ECO:0007669"/>
    <property type="project" value="UniProtKB-KW"/>
</dbReference>
<reference evidence="2 3" key="1">
    <citation type="submission" date="2019-06" db="EMBL/GenBank/DDBJ databases">
        <title>A complete genome sequence for Luteibacter pinisoli MAH-14.</title>
        <authorList>
            <person name="Baltrus D.A."/>
        </authorList>
    </citation>
    <scope>NUCLEOTIDE SEQUENCE [LARGE SCALE GENOMIC DNA]</scope>
    <source>
        <strain evidence="2 3">MAH-14</strain>
    </source>
</reference>
<dbReference type="InterPro" id="IPR029063">
    <property type="entry name" value="SAM-dependent_MTases_sf"/>
</dbReference>
<sequence>MSTETELFDLELKVLLEAVYLRYHYDFRHYAVSSLRRRMRHAMSRHGLERLSDLQHRVLHDPAFFAEAMQYFTVQVSEMFRDPGYFAALREHAVPVLKTYPSIKVWVAGCSTGEEVWSMAILLEEEGLLDRAVIYATDINPKALEAAESGVFALDRMALFSRNYQAAGGRHSLSDYFTTGYGGAVFDRRLKKQVVFADHSLATDAVFSEVHLVSCRNVLIYFNRELQDRAVGLFHDSLVRRGFLGLGAKESLQFGAHAADFEACSAQQRLYRRTAA</sequence>
<dbReference type="Pfam" id="PF03705">
    <property type="entry name" value="CheR_N"/>
    <property type="match status" value="1"/>
</dbReference>
<dbReference type="Gene3D" id="3.40.50.150">
    <property type="entry name" value="Vaccinia Virus protein VP39"/>
    <property type="match status" value="1"/>
</dbReference>
<name>A0A4Y5Z2M6_9GAMM</name>
<protein>
    <submittedName>
        <fullName evidence="2">Protein-glutamate O-methyltransferase CheR</fullName>
    </submittedName>
</protein>
<keyword evidence="2" id="KW-0808">Transferase</keyword>
<organism evidence="2 3">
    <name type="scientific">Luteibacter pinisoli</name>
    <dbReference type="NCBI Taxonomy" id="2589080"/>
    <lineage>
        <taxon>Bacteria</taxon>
        <taxon>Pseudomonadati</taxon>
        <taxon>Pseudomonadota</taxon>
        <taxon>Gammaproteobacteria</taxon>
        <taxon>Lysobacterales</taxon>
        <taxon>Rhodanobacteraceae</taxon>
        <taxon>Luteibacter</taxon>
    </lineage>
</organism>
<dbReference type="SUPFAM" id="SSF47757">
    <property type="entry name" value="Chemotaxis receptor methyltransferase CheR, N-terminal domain"/>
    <property type="match status" value="1"/>
</dbReference>
<evidence type="ECO:0000313" key="2">
    <source>
        <dbReference type="EMBL" id="QDE39630.1"/>
    </source>
</evidence>
<dbReference type="AlphaFoldDB" id="A0A4Y5Z2M6"/>
<dbReference type="GO" id="GO:0008757">
    <property type="term" value="F:S-adenosylmethionine-dependent methyltransferase activity"/>
    <property type="evidence" value="ECO:0007669"/>
    <property type="project" value="InterPro"/>
</dbReference>
<dbReference type="InterPro" id="IPR050903">
    <property type="entry name" value="Bact_Chemotaxis_MeTrfase"/>
</dbReference>
<dbReference type="Proteomes" id="UP000316093">
    <property type="component" value="Chromosome"/>
</dbReference>
<proteinExistence type="predicted"/>
<dbReference type="InterPro" id="IPR000780">
    <property type="entry name" value="CheR_MeTrfase"/>
</dbReference>
<dbReference type="PROSITE" id="PS50123">
    <property type="entry name" value="CHER"/>
    <property type="match status" value="1"/>
</dbReference>
<dbReference type="InterPro" id="IPR022642">
    <property type="entry name" value="CheR_C"/>
</dbReference>
<dbReference type="InterPro" id="IPR022641">
    <property type="entry name" value="CheR_N"/>
</dbReference>